<organism evidence="1 2">
    <name type="scientific">Thioflexithrix psekupsensis</name>
    <dbReference type="NCBI Taxonomy" id="1570016"/>
    <lineage>
        <taxon>Bacteria</taxon>
        <taxon>Pseudomonadati</taxon>
        <taxon>Pseudomonadota</taxon>
        <taxon>Gammaproteobacteria</taxon>
        <taxon>Thiotrichales</taxon>
        <taxon>Thioflexithrix</taxon>
    </lineage>
</organism>
<keyword evidence="2" id="KW-1185">Reference proteome</keyword>
<dbReference type="SUPFAM" id="SSF53335">
    <property type="entry name" value="S-adenosyl-L-methionine-dependent methyltransferases"/>
    <property type="match status" value="1"/>
</dbReference>
<dbReference type="AlphaFoldDB" id="A0A251X3X1"/>
<name>A0A251X3X1_9GAMM</name>
<gene>
    <name evidence="1" type="ORF">TPSD3_13570</name>
</gene>
<reference evidence="1 2" key="1">
    <citation type="submission" date="2016-12" db="EMBL/GenBank/DDBJ databases">
        <title>Thioflexothrix psekupsii D3 genome sequencing and assembly.</title>
        <authorList>
            <person name="Fomenkov A."/>
            <person name="Vincze T."/>
            <person name="Grabovich M."/>
            <person name="Anton B.P."/>
            <person name="Dubinina G."/>
            <person name="Orlova M."/>
            <person name="Belousova E."/>
            <person name="Roberts R.J."/>
        </authorList>
    </citation>
    <scope>NUCLEOTIDE SEQUENCE [LARGE SCALE GENOMIC DNA]</scope>
    <source>
        <strain evidence="1">D3</strain>
    </source>
</reference>
<dbReference type="Pfam" id="PF13489">
    <property type="entry name" value="Methyltransf_23"/>
    <property type="match status" value="1"/>
</dbReference>
<dbReference type="Proteomes" id="UP000194798">
    <property type="component" value="Unassembled WGS sequence"/>
</dbReference>
<dbReference type="OrthoDB" id="932345at2"/>
<dbReference type="CDD" id="cd02440">
    <property type="entry name" value="AdoMet_MTases"/>
    <property type="match status" value="1"/>
</dbReference>
<dbReference type="EMBL" id="MSLT01000023">
    <property type="protein sequence ID" value="OUD12151.1"/>
    <property type="molecule type" value="Genomic_DNA"/>
</dbReference>
<dbReference type="Gene3D" id="3.40.50.150">
    <property type="entry name" value="Vaccinia Virus protein VP39"/>
    <property type="match status" value="1"/>
</dbReference>
<sequence>MSKSTSNKPILTEANFDNVDYFLRYPDVAQHPAYQGVPNGGWLHWVQYGKSEGRQACALDKVVNPTATTPSLAHRQQGYHLLNGQGLEIGALHQPAQLPKTCTVEYCDVAPREVLITYFPELKVTDLVEIHHVCDLDKEALSIFPANHYDFIIINHVIEHVANPIRVIEELFRVIKPGGCVVISAPDKDFTFDKRRNLTPFAHLLEEYRQNVTEVTDEHYLDFLQAVHPERAGTSPDILAIHLQQIRDRREHAHVWDSQSFEAFMQASLALLRIEATCIFSHKANEGNYFEYFSVWRK</sequence>
<proteinExistence type="predicted"/>
<comment type="caution">
    <text evidence="1">The sequence shown here is derived from an EMBL/GenBank/DDBJ whole genome shotgun (WGS) entry which is preliminary data.</text>
</comment>
<dbReference type="InterPro" id="IPR029063">
    <property type="entry name" value="SAM-dependent_MTases_sf"/>
</dbReference>
<dbReference type="RefSeq" id="WP_086489061.1">
    <property type="nucleotide sequence ID" value="NZ_MSLT01000023.1"/>
</dbReference>
<evidence type="ECO:0000313" key="1">
    <source>
        <dbReference type="EMBL" id="OUD12151.1"/>
    </source>
</evidence>
<evidence type="ECO:0008006" key="3">
    <source>
        <dbReference type="Google" id="ProtNLM"/>
    </source>
</evidence>
<protein>
    <recommendedName>
        <fullName evidence="3">Methyltransferase type 11 domain-containing protein</fullName>
    </recommendedName>
</protein>
<accession>A0A251X3X1</accession>
<evidence type="ECO:0000313" key="2">
    <source>
        <dbReference type="Proteomes" id="UP000194798"/>
    </source>
</evidence>